<dbReference type="RefSeq" id="WP_146652451.1">
    <property type="nucleotide sequence ID" value="NZ_CP012333.1"/>
</dbReference>
<reference evidence="1 2" key="1">
    <citation type="submission" date="2015-08" db="EMBL/GenBank/DDBJ databases">
        <authorList>
            <person name="Babu N.S."/>
            <person name="Beckwith C.J."/>
            <person name="Beseler K.G."/>
            <person name="Brison A."/>
            <person name="Carone J.V."/>
            <person name="Caskin T.P."/>
            <person name="Diamond M."/>
            <person name="Durham M.E."/>
            <person name="Foxe J.M."/>
            <person name="Go M."/>
            <person name="Henderson B.A."/>
            <person name="Jones I.B."/>
            <person name="McGettigan J.A."/>
            <person name="Micheletti S.J."/>
            <person name="Nasrallah M.E."/>
            <person name="Ortiz D."/>
            <person name="Piller C.R."/>
            <person name="Privatt S.R."/>
            <person name="Schneider S.L."/>
            <person name="Sharp S."/>
            <person name="Smith T.C."/>
            <person name="Stanton J.D."/>
            <person name="Ullery H.E."/>
            <person name="Wilson R.J."/>
            <person name="Serrano M.G."/>
            <person name="Buck G."/>
            <person name="Lee V."/>
            <person name="Wang Y."/>
            <person name="Carvalho R."/>
            <person name="Voegtly L."/>
            <person name="Shi R."/>
            <person name="Duckworth R."/>
            <person name="Johnson A."/>
            <person name="Loviza R."/>
            <person name="Walstead R."/>
            <person name="Shah Z."/>
            <person name="Kiflezghi M."/>
            <person name="Wade K."/>
            <person name="Ball S.L."/>
            <person name="Bradley K.W."/>
            <person name="Asai D.J."/>
            <person name="Bowman C.A."/>
            <person name="Russell D.A."/>
            <person name="Pope W.H."/>
            <person name="Jacobs-Sera D."/>
            <person name="Hendrix R.W."/>
            <person name="Hatfull G.F."/>
        </authorList>
    </citation>
    <scope>NUCLEOTIDE SEQUENCE [LARGE SCALE GENOMIC DNA]</scope>
    <source>
        <strain evidence="1 2">DSM 27648</strain>
    </source>
</reference>
<dbReference type="KEGG" id="llu:AKJ09_07991"/>
<keyword evidence="2" id="KW-1185">Reference proteome</keyword>
<organism evidence="1 2">
    <name type="scientific">Labilithrix luteola</name>
    <dbReference type="NCBI Taxonomy" id="1391654"/>
    <lineage>
        <taxon>Bacteria</taxon>
        <taxon>Pseudomonadati</taxon>
        <taxon>Myxococcota</taxon>
        <taxon>Polyangia</taxon>
        <taxon>Polyangiales</taxon>
        <taxon>Labilitrichaceae</taxon>
        <taxon>Labilithrix</taxon>
    </lineage>
</organism>
<sequence length="136" mass="14269">MNRFGIVASATMVVVLGCSSSETGKSVFEDPVAKDQASTNSEDPPCGIVMYPPDYPASCEADLEQRCCSQLKACSIDPGCVEAVRCLNDCPAPRTNECVLACGRAAPPESAARLDAGGVCSFRVAFRAGTACNWPR</sequence>
<name>A0A0K1Q6G8_9BACT</name>
<gene>
    <name evidence="1" type="ORF">AKJ09_07991</name>
</gene>
<dbReference type="PROSITE" id="PS51257">
    <property type="entry name" value="PROKAR_LIPOPROTEIN"/>
    <property type="match status" value="1"/>
</dbReference>
<evidence type="ECO:0000313" key="1">
    <source>
        <dbReference type="EMBL" id="AKV01328.1"/>
    </source>
</evidence>
<evidence type="ECO:0000313" key="2">
    <source>
        <dbReference type="Proteomes" id="UP000064967"/>
    </source>
</evidence>
<accession>A0A0K1Q6G8</accession>
<dbReference type="AlphaFoldDB" id="A0A0K1Q6G8"/>
<dbReference type="EMBL" id="CP012333">
    <property type="protein sequence ID" value="AKV01328.1"/>
    <property type="molecule type" value="Genomic_DNA"/>
</dbReference>
<proteinExistence type="predicted"/>
<dbReference type="Proteomes" id="UP000064967">
    <property type="component" value="Chromosome"/>
</dbReference>
<protein>
    <submittedName>
        <fullName evidence="1">Uncharacterized protein</fullName>
    </submittedName>
</protein>